<feature type="domain" description="Glycoside hydrolase family 9" evidence="10">
    <location>
        <begin position="27"/>
        <end position="446"/>
    </location>
</feature>
<reference evidence="11 12" key="1">
    <citation type="journal article" date="2024" name="Insects">
        <title>An Improved Chromosome-Level Genome Assembly of the Firefly Pyrocoelia pectoralis.</title>
        <authorList>
            <person name="Fu X."/>
            <person name="Meyer-Rochow V.B."/>
            <person name="Ballantyne L."/>
            <person name="Zhu X."/>
        </authorList>
    </citation>
    <scope>NUCLEOTIDE SEQUENCE [LARGE SCALE GENOMIC DNA]</scope>
    <source>
        <strain evidence="11">XCY_ONT2</strain>
    </source>
</reference>
<feature type="active site" evidence="8">
    <location>
        <position position="425"/>
    </location>
</feature>
<dbReference type="InterPro" id="IPR001701">
    <property type="entry name" value="Glyco_hydro_9"/>
</dbReference>
<dbReference type="AlphaFoldDB" id="A0AAN7ZBX1"/>
<evidence type="ECO:0000256" key="2">
    <source>
        <dbReference type="ARBA" id="ARBA00007072"/>
    </source>
</evidence>
<keyword evidence="9" id="KW-0732">Signal</keyword>
<comment type="caution">
    <text evidence="11">The sequence shown here is derived from an EMBL/GenBank/DDBJ whole genome shotgun (WGS) entry which is preliminary data.</text>
</comment>
<dbReference type="EMBL" id="JAVRBK010000010">
    <property type="protein sequence ID" value="KAK5637982.1"/>
    <property type="molecule type" value="Genomic_DNA"/>
</dbReference>
<feature type="chain" id="PRO_5042661635" description="Endoglucanase" evidence="9">
    <location>
        <begin position="19"/>
        <end position="456"/>
    </location>
</feature>
<proteinExistence type="inferred from homology"/>
<evidence type="ECO:0000313" key="11">
    <source>
        <dbReference type="EMBL" id="KAK5637982.1"/>
    </source>
</evidence>
<dbReference type="InterPro" id="IPR033126">
    <property type="entry name" value="Glyco_hydro_9_Asp/Glu_AS"/>
</dbReference>
<dbReference type="PROSITE" id="PS00698">
    <property type="entry name" value="GH9_3"/>
    <property type="match status" value="1"/>
</dbReference>
<keyword evidence="7 8" id="KW-0624">Polysaccharide degradation</keyword>
<evidence type="ECO:0000256" key="4">
    <source>
        <dbReference type="ARBA" id="ARBA00023001"/>
    </source>
</evidence>
<feature type="signal peptide" evidence="9">
    <location>
        <begin position="1"/>
        <end position="18"/>
    </location>
</feature>
<dbReference type="InterPro" id="IPR012341">
    <property type="entry name" value="6hp_glycosidase-like_sf"/>
</dbReference>
<dbReference type="SUPFAM" id="SSF48208">
    <property type="entry name" value="Six-hairpin glycosidases"/>
    <property type="match status" value="1"/>
</dbReference>
<dbReference type="GO" id="GO:0008810">
    <property type="term" value="F:cellulase activity"/>
    <property type="evidence" value="ECO:0007669"/>
    <property type="project" value="UniProtKB-EC"/>
</dbReference>
<evidence type="ECO:0000256" key="3">
    <source>
        <dbReference type="ARBA" id="ARBA00022801"/>
    </source>
</evidence>
<sequence length="456" mass="51537">MVQIFTAIFAVFFFEAACHPFNVQPNYKDVLRLSLLFYEAQRSGRLPVDNRIPWRGDSALDDKGTNGEDLTGGYYDAGDFVKFSFPMAFTTTTLAWGVLDYENAYKSADQYHHVLTALKWATDYFLKSHVSPYELYGQVGDFSIDHKYWGRPEELNMTRPAYKIDTKHPGADLAGEVSAALSSTALVFKNIQKDYYNLAIKHAQELYTFAVNYPGFYHEAIPGAKTFYQSTGFGDELTWAAIWLYKATLDKKYLQDAELFYMNFKLKGRPNEFYHTNKAAGIQVLLAEVTGKPEYINAVETFCNYSIYQQKRTPNGLVYIDKVGTLSHAANVAFLCLQAAALNISTSTYINFAREQLAYILTTTGRSFVVGYGENYPKKPHHSASSCPAKPSPCGWEAYKSKDPNPQILYGALVSGPDQNDYYEDVRDEFLYNEVTLDYNAGFQSAVAGLIHYENE</sequence>
<dbReference type="Pfam" id="PF00759">
    <property type="entry name" value="Glyco_hydro_9"/>
    <property type="match status" value="1"/>
</dbReference>
<dbReference type="Gene3D" id="1.50.10.10">
    <property type="match status" value="1"/>
</dbReference>
<keyword evidence="5 8" id="KW-0119">Carbohydrate metabolism</keyword>
<keyword evidence="3 8" id="KW-0378">Hydrolase</keyword>
<evidence type="ECO:0000256" key="5">
    <source>
        <dbReference type="ARBA" id="ARBA00023277"/>
    </source>
</evidence>
<keyword evidence="6 8" id="KW-0326">Glycosidase</keyword>
<dbReference type="PANTHER" id="PTHR22298">
    <property type="entry name" value="ENDO-1,4-BETA-GLUCANASE"/>
    <property type="match status" value="1"/>
</dbReference>
<organism evidence="11 12">
    <name type="scientific">Pyrocoelia pectoralis</name>
    <dbReference type="NCBI Taxonomy" id="417401"/>
    <lineage>
        <taxon>Eukaryota</taxon>
        <taxon>Metazoa</taxon>
        <taxon>Ecdysozoa</taxon>
        <taxon>Arthropoda</taxon>
        <taxon>Hexapoda</taxon>
        <taxon>Insecta</taxon>
        <taxon>Pterygota</taxon>
        <taxon>Neoptera</taxon>
        <taxon>Endopterygota</taxon>
        <taxon>Coleoptera</taxon>
        <taxon>Polyphaga</taxon>
        <taxon>Elateriformia</taxon>
        <taxon>Elateroidea</taxon>
        <taxon>Lampyridae</taxon>
        <taxon>Lampyrinae</taxon>
        <taxon>Pyrocoelia</taxon>
    </lineage>
</organism>
<evidence type="ECO:0000256" key="9">
    <source>
        <dbReference type="RuleBase" id="RU361166"/>
    </source>
</evidence>
<protein>
    <recommendedName>
        <fullName evidence="9">Endoglucanase</fullName>
        <ecNumber evidence="9">3.2.1.4</ecNumber>
    </recommendedName>
</protein>
<dbReference type="GO" id="GO:0030245">
    <property type="term" value="P:cellulose catabolic process"/>
    <property type="evidence" value="ECO:0007669"/>
    <property type="project" value="UniProtKB-KW"/>
</dbReference>
<comment type="catalytic activity">
    <reaction evidence="1 9">
        <text>Endohydrolysis of (1-&gt;4)-beta-D-glucosidic linkages in cellulose, lichenin and cereal beta-D-glucans.</text>
        <dbReference type="EC" id="3.2.1.4"/>
    </reaction>
</comment>
<comment type="similarity">
    <text evidence="2 8 9">Belongs to the glycosyl hydrolase 9 (cellulase E) family.</text>
</comment>
<dbReference type="InterPro" id="IPR008928">
    <property type="entry name" value="6-hairpin_glycosidase_sf"/>
</dbReference>
<evidence type="ECO:0000256" key="7">
    <source>
        <dbReference type="ARBA" id="ARBA00023326"/>
    </source>
</evidence>
<feature type="active site" evidence="8">
    <location>
        <position position="434"/>
    </location>
</feature>
<dbReference type="Proteomes" id="UP001329430">
    <property type="component" value="Chromosome 10"/>
</dbReference>
<evidence type="ECO:0000259" key="10">
    <source>
        <dbReference type="Pfam" id="PF00759"/>
    </source>
</evidence>
<gene>
    <name evidence="11" type="ORF">RI129_012277</name>
</gene>
<accession>A0AAN7ZBX1</accession>
<dbReference type="EC" id="3.2.1.4" evidence="9"/>
<evidence type="ECO:0000256" key="1">
    <source>
        <dbReference type="ARBA" id="ARBA00000966"/>
    </source>
</evidence>
<keyword evidence="12" id="KW-1185">Reference proteome</keyword>
<evidence type="ECO:0000256" key="6">
    <source>
        <dbReference type="ARBA" id="ARBA00023295"/>
    </source>
</evidence>
<evidence type="ECO:0000256" key="8">
    <source>
        <dbReference type="PROSITE-ProRule" id="PRU10060"/>
    </source>
</evidence>
<keyword evidence="4 9" id="KW-0136">Cellulose degradation</keyword>
<name>A0AAN7ZBX1_9COLE</name>
<evidence type="ECO:0000313" key="12">
    <source>
        <dbReference type="Proteomes" id="UP001329430"/>
    </source>
</evidence>